<evidence type="ECO:0000313" key="2">
    <source>
        <dbReference type="EMBL" id="KAK7350396.1"/>
    </source>
</evidence>
<proteinExistence type="predicted"/>
<accession>A0AAN9MAF3</accession>
<dbReference type="EMBL" id="JAYMYQ010000002">
    <property type="protein sequence ID" value="KAK7350396.1"/>
    <property type="molecule type" value="Genomic_DNA"/>
</dbReference>
<feature type="region of interest" description="Disordered" evidence="1">
    <location>
        <begin position="313"/>
        <end position="336"/>
    </location>
</feature>
<name>A0AAN9MAF3_CANGL</name>
<keyword evidence="3" id="KW-1185">Reference proteome</keyword>
<dbReference type="Proteomes" id="UP001367508">
    <property type="component" value="Unassembled WGS sequence"/>
</dbReference>
<sequence length="336" mass="36819">MGAILAIGFKHLSFEPDGHIAWFWAWRASSEEKKYPGTSSGAVTRIGHFGACNAPCSLSIGGGGRARYRLLHHQSRIAMPENRLVACLLLPDEDWAPTHEFAAPYFPSSDTHYFLLADPPESVGLCFASSSAFGPLAEVWLQISSLDAGGRHLEAVRELFPPSETSPSKDASPFTPTFPCRRSRITQEAREWVVYSPEECNAALASFGDIGRLHSQDSLAPTVYSIALGPRVWLTLVLRYCGYGADLDLVERTYVGLPITRRVSSLEWIHLGFGLTCTGLMAVSVADSLSVEACSTRRLSGEDSVSLQAFRTPAIREDPGERRIPPKKEKPLFPNP</sequence>
<protein>
    <submittedName>
        <fullName evidence="2">Uncharacterized protein</fullName>
    </submittedName>
</protein>
<comment type="caution">
    <text evidence="2">The sequence shown here is derived from an EMBL/GenBank/DDBJ whole genome shotgun (WGS) entry which is preliminary data.</text>
</comment>
<gene>
    <name evidence="2" type="ORF">VNO77_08983</name>
</gene>
<reference evidence="2 3" key="1">
    <citation type="submission" date="2024-01" db="EMBL/GenBank/DDBJ databases">
        <title>The genomes of 5 underutilized Papilionoideae crops provide insights into root nodulation and disease resistanc.</title>
        <authorList>
            <person name="Jiang F."/>
        </authorList>
    </citation>
    <scope>NUCLEOTIDE SEQUENCE [LARGE SCALE GENOMIC DNA]</scope>
    <source>
        <strain evidence="2">LVBAO_FW01</strain>
        <tissue evidence="2">Leaves</tissue>
    </source>
</reference>
<organism evidence="2 3">
    <name type="scientific">Canavalia gladiata</name>
    <name type="common">Sword bean</name>
    <name type="synonym">Dolichos gladiatus</name>
    <dbReference type="NCBI Taxonomy" id="3824"/>
    <lineage>
        <taxon>Eukaryota</taxon>
        <taxon>Viridiplantae</taxon>
        <taxon>Streptophyta</taxon>
        <taxon>Embryophyta</taxon>
        <taxon>Tracheophyta</taxon>
        <taxon>Spermatophyta</taxon>
        <taxon>Magnoliopsida</taxon>
        <taxon>eudicotyledons</taxon>
        <taxon>Gunneridae</taxon>
        <taxon>Pentapetalae</taxon>
        <taxon>rosids</taxon>
        <taxon>fabids</taxon>
        <taxon>Fabales</taxon>
        <taxon>Fabaceae</taxon>
        <taxon>Papilionoideae</taxon>
        <taxon>50 kb inversion clade</taxon>
        <taxon>NPAAA clade</taxon>
        <taxon>indigoferoid/millettioid clade</taxon>
        <taxon>Phaseoleae</taxon>
        <taxon>Canavalia</taxon>
    </lineage>
</organism>
<evidence type="ECO:0000256" key="1">
    <source>
        <dbReference type="SAM" id="MobiDB-lite"/>
    </source>
</evidence>
<evidence type="ECO:0000313" key="3">
    <source>
        <dbReference type="Proteomes" id="UP001367508"/>
    </source>
</evidence>
<feature type="compositionally biased region" description="Basic and acidic residues" evidence="1">
    <location>
        <begin position="314"/>
        <end position="336"/>
    </location>
</feature>
<dbReference type="AlphaFoldDB" id="A0AAN9MAF3"/>